<dbReference type="EMBL" id="GEDC01016613">
    <property type="protein sequence ID" value="JAS20685.1"/>
    <property type="molecule type" value="Transcribed_RNA"/>
</dbReference>
<protein>
    <submittedName>
        <fullName evidence="2">Uncharacterized protein</fullName>
    </submittedName>
</protein>
<evidence type="ECO:0000313" key="2">
    <source>
        <dbReference type="EMBL" id="JAS20685.1"/>
    </source>
</evidence>
<reference evidence="2" key="1">
    <citation type="submission" date="2015-12" db="EMBL/GenBank/DDBJ databases">
        <title>De novo transcriptome assembly of four potential Pierce s Disease insect vectors from Arizona vineyards.</title>
        <authorList>
            <person name="Tassone E.E."/>
        </authorList>
    </citation>
    <scope>NUCLEOTIDE SEQUENCE</scope>
</reference>
<feature type="chain" id="PRO_5008580952" evidence="1">
    <location>
        <begin position="21"/>
        <end position="142"/>
    </location>
</feature>
<proteinExistence type="predicted"/>
<dbReference type="AlphaFoldDB" id="A0A1B6D530"/>
<dbReference type="EMBL" id="GEDC01015233">
    <property type="protein sequence ID" value="JAS22065.1"/>
    <property type="molecule type" value="Transcribed_RNA"/>
</dbReference>
<accession>A0A1B6D530</accession>
<gene>
    <name evidence="3" type="ORF">g.13736</name>
    <name evidence="2" type="ORF">g.13737</name>
</gene>
<evidence type="ECO:0000313" key="3">
    <source>
        <dbReference type="EMBL" id="JAS22065.1"/>
    </source>
</evidence>
<sequence length="142" mass="16605">MLNNMIKSVVYVCFLLSAFGTETGTDFQTTLSEKWRLLFKSIMEINPATRDPNMTQPEQLKRFLDIVRKGSKAMVYTMDHWAEVRCSNKTEVEKTLKLGLSHLYNMRPQDNLTEVEVEEMKVLLTRICDLHYMLYSNDAIKM</sequence>
<organism evidence="2">
    <name type="scientific">Clastoptera arizonana</name>
    <name type="common">Arizona spittle bug</name>
    <dbReference type="NCBI Taxonomy" id="38151"/>
    <lineage>
        <taxon>Eukaryota</taxon>
        <taxon>Metazoa</taxon>
        <taxon>Ecdysozoa</taxon>
        <taxon>Arthropoda</taxon>
        <taxon>Hexapoda</taxon>
        <taxon>Insecta</taxon>
        <taxon>Pterygota</taxon>
        <taxon>Neoptera</taxon>
        <taxon>Paraneoptera</taxon>
        <taxon>Hemiptera</taxon>
        <taxon>Auchenorrhyncha</taxon>
        <taxon>Cercopoidea</taxon>
        <taxon>Clastopteridae</taxon>
        <taxon>Clastoptera</taxon>
    </lineage>
</organism>
<name>A0A1B6D530_9HEMI</name>
<feature type="signal peptide" evidence="1">
    <location>
        <begin position="1"/>
        <end position="20"/>
    </location>
</feature>
<evidence type="ECO:0000256" key="1">
    <source>
        <dbReference type="SAM" id="SignalP"/>
    </source>
</evidence>
<keyword evidence="1" id="KW-0732">Signal</keyword>